<evidence type="ECO:0000256" key="1">
    <source>
        <dbReference type="SAM" id="MobiDB-lite"/>
    </source>
</evidence>
<dbReference type="PATRIC" id="fig|512565.3.peg.5473"/>
<evidence type="ECO:0000313" key="4">
    <source>
        <dbReference type="EMBL" id="BAL90698.1"/>
    </source>
</evidence>
<dbReference type="EMBL" id="AP012319">
    <property type="protein sequence ID" value="BAL90698.1"/>
    <property type="molecule type" value="Genomic_DNA"/>
</dbReference>
<organism evidence="4 5">
    <name type="scientific">Actinoplanes missouriensis (strain ATCC 14538 / DSM 43046 / CBS 188.64 / JCM 3121 / NBRC 102363 / NCIMB 12654 / NRRL B-3342 / UNCC 431)</name>
    <dbReference type="NCBI Taxonomy" id="512565"/>
    <lineage>
        <taxon>Bacteria</taxon>
        <taxon>Bacillati</taxon>
        <taxon>Actinomycetota</taxon>
        <taxon>Actinomycetes</taxon>
        <taxon>Micromonosporales</taxon>
        <taxon>Micromonosporaceae</taxon>
        <taxon>Actinoplanes</taxon>
    </lineage>
</organism>
<dbReference type="OrthoDB" id="3245799at2"/>
<dbReference type="STRING" id="512565.AMIS_54780"/>
<dbReference type="InterPro" id="IPR045472">
    <property type="entry name" value="DUF6493"/>
</dbReference>
<feature type="domain" description="DUF6493" evidence="2">
    <location>
        <begin position="79"/>
        <end position="311"/>
    </location>
</feature>
<evidence type="ECO:0000259" key="2">
    <source>
        <dbReference type="Pfam" id="PF20103"/>
    </source>
</evidence>
<proteinExistence type="predicted"/>
<protein>
    <recommendedName>
        <fullName evidence="6">Secreted protein</fullName>
    </recommendedName>
</protein>
<feature type="domain" description="DUF7824" evidence="3">
    <location>
        <begin position="421"/>
        <end position="588"/>
    </location>
</feature>
<dbReference type="InterPro" id="IPR056726">
    <property type="entry name" value="DUF7824"/>
</dbReference>
<evidence type="ECO:0000313" key="5">
    <source>
        <dbReference type="Proteomes" id="UP000007882"/>
    </source>
</evidence>
<feature type="region of interest" description="Disordered" evidence="1">
    <location>
        <begin position="364"/>
        <end position="393"/>
    </location>
</feature>
<dbReference type="Proteomes" id="UP000007882">
    <property type="component" value="Chromosome"/>
</dbReference>
<keyword evidence="5" id="KW-1185">Reference proteome</keyword>
<dbReference type="KEGG" id="ams:AMIS_54780"/>
<evidence type="ECO:0008006" key="6">
    <source>
        <dbReference type="Google" id="ProtNLM"/>
    </source>
</evidence>
<sequence>MALTWAGFDRLVHEGDTRGVFTMLLEADEAQRRAFGAELESRIRSAAPAGRGWGRQEPGWSPASYALAVIACAPTAARAAALLSRREMRQWHTIHVDRFLELARARQLPWVGELGVRLAQRSRPGDIRLVTEWEFLAALFDEGKADPPVTEAVVASWLRQMHTGRPAALLRNLRASPFLDRLLPGVFAIDGLGAHVRLTPWDGEPASVFSVAVARLCAEGRLDRTSILAATVDRLLRGDRPAALRPFARLHEELAPAPSEMVPLATSYLRLLAAAPSPVAGLAQRASRSAWESGELEWERVLEVSGEVLARPEKALVKAQLSWLDRVARRDPAAAGDVVAVVEAASESPVLDIRELARAVAERHRPAPTAASPALRAPVAGEAQPASSATPLVSDVHRSSPAAVIPAAIGSAAELAEEFVALLRERTAVRWERVMAALVGLPAEGLGEALEPVLNRNDRTGRTRFTALDAAIRALDAAIRALDAAIRARAGLPFDPHEQQRLHDVVQHPRSLVHTPADLLDLRLAEIAVRVTRSPIPELLATPTHLTGSLDAGVLIDRLTRLEAAGAEPWPLDFQQALLRVAVPQPERPAEDAGILARADALTGPHGRRLAAWLRAGGLPQPISIRFEQRHPLSPDRRVVVNLQPGPGDLSGLGDLTGLSGLSGRPTFGGLGGLGRAGDFPEDGDRGDPEVPGGLEDLDLEDAVVSLSRAAEPDYQGWLTYRPDVLAMVLPHHREAAAAWALPDLAALADQDDRDASLLPLLADAGGPPGPAVALAVAYGLGARHAADRVAAIDAFLALTERPGAVTVAAGDVLPSTGPSAAGFAAAVGAELGDLCSDGTVKLARVVEALTDAQVAGATGAVWQLLTAALPRLLPAGPRGLPDMLQLATLTVTAGAAETGGGATAADIPGLEELARRSGGSRLLREARRLVAALGKT</sequence>
<dbReference type="Pfam" id="PF20103">
    <property type="entry name" value="DUF6493"/>
    <property type="match status" value="1"/>
</dbReference>
<gene>
    <name evidence="4" type="ordered locus">AMIS_54780</name>
</gene>
<dbReference type="AlphaFoldDB" id="I0HCG1"/>
<dbReference type="HOGENOM" id="CLU_016093_0_0_11"/>
<dbReference type="RefSeq" id="WP_014445586.1">
    <property type="nucleotide sequence ID" value="NC_017093.1"/>
</dbReference>
<reference evidence="4 5" key="1">
    <citation type="submission" date="2012-02" db="EMBL/GenBank/DDBJ databases">
        <title>Complete genome sequence of Actinoplanes missouriensis 431 (= NBRC 102363).</title>
        <authorList>
            <person name="Ohnishi Y."/>
            <person name="Ishikawa J."/>
            <person name="Sekine M."/>
            <person name="Hosoyama A."/>
            <person name="Harada T."/>
            <person name="Narita H."/>
            <person name="Hata T."/>
            <person name="Konno Y."/>
            <person name="Tutikane K."/>
            <person name="Fujita N."/>
            <person name="Horinouchi S."/>
            <person name="Hayakawa M."/>
        </authorList>
    </citation>
    <scope>NUCLEOTIDE SEQUENCE [LARGE SCALE GENOMIC DNA]</scope>
    <source>
        <strain evidence="5">ATCC 14538 / DSM 43046 / CBS 188.64 / JCM 3121 / NBRC 102363 / NCIMB 12654 / NRRL B-3342 / UNCC 431</strain>
    </source>
</reference>
<name>I0HCG1_ACTM4</name>
<dbReference type="Pfam" id="PF25148">
    <property type="entry name" value="DUF7824"/>
    <property type="match status" value="1"/>
</dbReference>
<accession>I0HCG1</accession>
<evidence type="ECO:0000259" key="3">
    <source>
        <dbReference type="Pfam" id="PF25148"/>
    </source>
</evidence>
<dbReference type="eggNOG" id="ENOG502Z9S7">
    <property type="taxonomic scope" value="Bacteria"/>
</dbReference>